<name>A0A6H5GYZ6_9HEMI</name>
<reference evidence="1 2" key="1">
    <citation type="submission" date="2020-02" db="EMBL/GenBank/DDBJ databases">
        <authorList>
            <person name="Ferguson B K."/>
        </authorList>
    </citation>
    <scope>NUCLEOTIDE SEQUENCE [LARGE SCALE GENOMIC DNA]</scope>
</reference>
<keyword evidence="2" id="KW-1185">Reference proteome</keyword>
<gene>
    <name evidence="1" type="ORF">NTEN_LOCUS14219</name>
</gene>
<evidence type="ECO:0000313" key="2">
    <source>
        <dbReference type="Proteomes" id="UP000479000"/>
    </source>
</evidence>
<organism evidence="1 2">
    <name type="scientific">Nesidiocoris tenuis</name>
    <dbReference type="NCBI Taxonomy" id="355587"/>
    <lineage>
        <taxon>Eukaryota</taxon>
        <taxon>Metazoa</taxon>
        <taxon>Ecdysozoa</taxon>
        <taxon>Arthropoda</taxon>
        <taxon>Hexapoda</taxon>
        <taxon>Insecta</taxon>
        <taxon>Pterygota</taxon>
        <taxon>Neoptera</taxon>
        <taxon>Paraneoptera</taxon>
        <taxon>Hemiptera</taxon>
        <taxon>Heteroptera</taxon>
        <taxon>Panheteroptera</taxon>
        <taxon>Cimicomorpha</taxon>
        <taxon>Miridae</taxon>
        <taxon>Dicyphina</taxon>
        <taxon>Nesidiocoris</taxon>
    </lineage>
</organism>
<sequence>MEKDELTCFIRNEFIPLQSLPKIEAELKVKLIAYYDKYDAPFLWHGANLLQKIFDDFKDKTATVCTPRTR</sequence>
<dbReference type="AlphaFoldDB" id="A0A6H5GYZ6"/>
<dbReference type="EMBL" id="CADCXU010021335">
    <property type="protein sequence ID" value="CAB0009030.1"/>
    <property type="molecule type" value="Genomic_DNA"/>
</dbReference>
<proteinExistence type="predicted"/>
<dbReference type="Proteomes" id="UP000479000">
    <property type="component" value="Unassembled WGS sequence"/>
</dbReference>
<accession>A0A6H5GYZ6</accession>
<protein>
    <submittedName>
        <fullName evidence="1">Uncharacterized protein</fullName>
    </submittedName>
</protein>
<evidence type="ECO:0000313" key="1">
    <source>
        <dbReference type="EMBL" id="CAB0009030.1"/>
    </source>
</evidence>
<feature type="non-terminal residue" evidence="1">
    <location>
        <position position="70"/>
    </location>
</feature>